<dbReference type="PIRSF" id="PIRSF038471">
    <property type="entry name" value="MreC"/>
    <property type="match status" value="1"/>
</dbReference>
<dbReference type="InterPro" id="IPR055342">
    <property type="entry name" value="MreC_beta-barrel_core"/>
</dbReference>
<dbReference type="InterPro" id="IPR042177">
    <property type="entry name" value="Cell/Rod_1"/>
</dbReference>
<dbReference type="GO" id="GO:0005886">
    <property type="term" value="C:plasma membrane"/>
    <property type="evidence" value="ECO:0007669"/>
    <property type="project" value="TreeGrafter"/>
</dbReference>
<dbReference type="PANTHER" id="PTHR34138">
    <property type="entry name" value="CELL SHAPE-DETERMINING PROTEIN MREC"/>
    <property type="match status" value="1"/>
</dbReference>
<evidence type="ECO:0000313" key="8">
    <source>
        <dbReference type="Proteomes" id="UP000279029"/>
    </source>
</evidence>
<protein>
    <recommendedName>
        <fullName evidence="2 5">Cell shape-determining protein MreC</fullName>
    </recommendedName>
    <alternativeName>
        <fullName evidence="4 5">Cell shape protein MreC</fullName>
    </alternativeName>
</protein>
<dbReference type="OrthoDB" id="9792313at2"/>
<proteinExistence type="inferred from homology"/>
<gene>
    <name evidence="7" type="primary">mreC</name>
    <name evidence="7" type="ORF">PATL70BA_0119</name>
</gene>
<dbReference type="Gene3D" id="2.40.10.340">
    <property type="entry name" value="Rod shape-determining protein MreC, domain 1"/>
    <property type="match status" value="1"/>
</dbReference>
<evidence type="ECO:0000313" key="7">
    <source>
        <dbReference type="EMBL" id="VDN45959.1"/>
    </source>
</evidence>
<evidence type="ECO:0000256" key="2">
    <source>
        <dbReference type="ARBA" id="ARBA00013855"/>
    </source>
</evidence>
<evidence type="ECO:0000256" key="4">
    <source>
        <dbReference type="ARBA" id="ARBA00032089"/>
    </source>
</evidence>
<keyword evidence="8" id="KW-1185">Reference proteome</keyword>
<dbReference type="RefSeq" id="WP_125135544.1">
    <property type="nucleotide sequence ID" value="NZ_LR130778.1"/>
</dbReference>
<dbReference type="AlphaFoldDB" id="A0A3P7RZ23"/>
<dbReference type="EMBL" id="LR130778">
    <property type="protein sequence ID" value="VDN45959.1"/>
    <property type="molecule type" value="Genomic_DNA"/>
</dbReference>
<evidence type="ECO:0000256" key="1">
    <source>
        <dbReference type="ARBA" id="ARBA00009369"/>
    </source>
</evidence>
<dbReference type="InterPro" id="IPR007221">
    <property type="entry name" value="MreC"/>
</dbReference>
<evidence type="ECO:0000256" key="3">
    <source>
        <dbReference type="ARBA" id="ARBA00022960"/>
    </source>
</evidence>
<sequence>MARRRRFTSQKIMTGISVLFLFLMILTWETRSEITPIEKSVAYVVIPVQKGVTYFGDWLVGSVNFIKNINELEQLNIALNEEVHQLTYENKILDQSKSELERLRTLYELDQRYADYPKTGSRVISKDPGNWYHVFTIDKGESAGFKPDMVVMSGAGLLGKIIEVGPNYSKVRSIIDDKSSVSAFIVRTEDLCIVKGDLTLYNDGLLRVEYIGEDVNLIIGDEVTTSHLGEVYPPGILIGHIVEIENNPNRLTQVAYLKPVVDFKHMDEVLVIKRLWRNQ</sequence>
<organism evidence="7 8">
    <name type="scientific">Petrocella atlantisensis</name>
    <dbReference type="NCBI Taxonomy" id="2173034"/>
    <lineage>
        <taxon>Bacteria</taxon>
        <taxon>Bacillati</taxon>
        <taxon>Bacillota</taxon>
        <taxon>Clostridia</taxon>
        <taxon>Lachnospirales</taxon>
        <taxon>Vallitaleaceae</taxon>
        <taxon>Petrocella</taxon>
    </lineage>
</organism>
<keyword evidence="3 5" id="KW-0133">Cell shape</keyword>
<dbReference type="GO" id="GO:0008360">
    <property type="term" value="P:regulation of cell shape"/>
    <property type="evidence" value="ECO:0007669"/>
    <property type="project" value="UniProtKB-KW"/>
</dbReference>
<dbReference type="Pfam" id="PF04085">
    <property type="entry name" value="MreC"/>
    <property type="match status" value="1"/>
</dbReference>
<evidence type="ECO:0000256" key="5">
    <source>
        <dbReference type="PIRNR" id="PIRNR038471"/>
    </source>
</evidence>
<accession>A0A3P7RZ23</accession>
<dbReference type="Proteomes" id="UP000279029">
    <property type="component" value="Chromosome"/>
</dbReference>
<evidence type="ECO:0000259" key="6">
    <source>
        <dbReference type="Pfam" id="PF04085"/>
    </source>
</evidence>
<feature type="domain" description="Rod shape-determining protein MreC beta-barrel core" evidence="6">
    <location>
        <begin position="123"/>
        <end position="273"/>
    </location>
</feature>
<comment type="function">
    <text evidence="5">Involved in formation and maintenance of cell shape.</text>
</comment>
<dbReference type="NCBIfam" id="TIGR00219">
    <property type="entry name" value="mreC"/>
    <property type="match status" value="1"/>
</dbReference>
<dbReference type="InterPro" id="IPR042175">
    <property type="entry name" value="Cell/Rod_MreC_2"/>
</dbReference>
<dbReference type="Gene3D" id="2.40.10.350">
    <property type="entry name" value="Rod shape-determining protein MreC, domain 2"/>
    <property type="match status" value="1"/>
</dbReference>
<comment type="similarity">
    <text evidence="1 5">Belongs to the MreC family.</text>
</comment>
<dbReference type="PANTHER" id="PTHR34138:SF1">
    <property type="entry name" value="CELL SHAPE-DETERMINING PROTEIN MREC"/>
    <property type="match status" value="1"/>
</dbReference>
<name>A0A3P7RZ23_9FIRM</name>
<reference evidence="7 8" key="1">
    <citation type="submission" date="2018-09" db="EMBL/GenBank/DDBJ databases">
        <authorList>
            <person name="Postec A."/>
        </authorList>
    </citation>
    <scope>NUCLEOTIDE SEQUENCE [LARGE SCALE GENOMIC DNA]</scope>
    <source>
        <strain evidence="7">70B-A</strain>
    </source>
</reference>
<dbReference type="KEGG" id="cbar:PATL70BA_0119"/>